<comment type="cofactor">
    <cofactor evidence="12">
        <name>Zn(2+)</name>
        <dbReference type="ChEBI" id="CHEBI:29105"/>
    </cofactor>
    <text evidence="12">Binds 2 zinc ions per subunit.</text>
</comment>
<dbReference type="GO" id="GO:0016887">
    <property type="term" value="F:ATP hydrolysis activity"/>
    <property type="evidence" value="ECO:0007669"/>
    <property type="project" value="RHEA"/>
</dbReference>
<evidence type="ECO:0000256" key="6">
    <source>
        <dbReference type="ARBA" id="ARBA00022806"/>
    </source>
</evidence>
<dbReference type="AlphaFoldDB" id="A0A432WT97"/>
<dbReference type="EMBL" id="PIPP01000003">
    <property type="protein sequence ID" value="RUO36967.1"/>
    <property type="molecule type" value="Genomic_DNA"/>
</dbReference>
<organism evidence="15 16">
    <name type="scientific">Aliidiomarina shirensis</name>
    <dbReference type="NCBI Taxonomy" id="1048642"/>
    <lineage>
        <taxon>Bacteria</taxon>
        <taxon>Pseudomonadati</taxon>
        <taxon>Pseudomonadota</taxon>
        <taxon>Gammaproteobacteria</taxon>
        <taxon>Alteromonadales</taxon>
        <taxon>Idiomarinaceae</taxon>
        <taxon>Aliidiomarina</taxon>
    </lineage>
</organism>
<dbReference type="Pfam" id="PF00271">
    <property type="entry name" value="Helicase_C"/>
    <property type="match status" value="1"/>
</dbReference>
<dbReference type="InterPro" id="IPR011545">
    <property type="entry name" value="DEAD/DEAH_box_helicase_dom"/>
</dbReference>
<dbReference type="OrthoDB" id="9759544at2"/>
<dbReference type="InterPro" id="IPR041236">
    <property type="entry name" value="PriA_C"/>
</dbReference>
<dbReference type="NCBIfam" id="NF004067">
    <property type="entry name" value="PRK05580.1-4"/>
    <property type="match status" value="1"/>
</dbReference>
<dbReference type="InterPro" id="IPR001650">
    <property type="entry name" value="Helicase_C-like"/>
</dbReference>
<dbReference type="Pfam" id="PF18319">
    <property type="entry name" value="Zn_ribbon_PriA"/>
    <property type="match status" value="1"/>
</dbReference>
<evidence type="ECO:0000256" key="1">
    <source>
        <dbReference type="ARBA" id="ARBA00022515"/>
    </source>
</evidence>
<comment type="function">
    <text evidence="12">Initiates the restart of stalled replication forks, which reloads the replicative helicase on sites other than the origin of replication. Recognizes and binds to abandoned replication forks and remodels them to uncover a helicase loading site. Promotes assembly of the primosome at these replication forks.</text>
</comment>
<keyword evidence="10 12" id="KW-0413">Isomerase</keyword>
<dbReference type="Pfam" id="PF21213">
    <property type="entry name" value="WHD_PriA"/>
    <property type="match status" value="1"/>
</dbReference>
<dbReference type="CDD" id="cd18804">
    <property type="entry name" value="SF2_C_priA"/>
    <property type="match status" value="1"/>
</dbReference>
<dbReference type="GO" id="GO:0006269">
    <property type="term" value="P:DNA replication, synthesis of primer"/>
    <property type="evidence" value="ECO:0007669"/>
    <property type="project" value="UniProtKB-KW"/>
</dbReference>
<keyword evidence="6 12" id="KW-0347">Helicase</keyword>
<dbReference type="CDD" id="cd17929">
    <property type="entry name" value="DEXHc_priA"/>
    <property type="match status" value="1"/>
</dbReference>
<comment type="catalytic activity">
    <reaction evidence="11 12">
        <text>ATP + H2O = ADP + phosphate + H(+)</text>
        <dbReference type="Rhea" id="RHEA:13065"/>
        <dbReference type="ChEBI" id="CHEBI:15377"/>
        <dbReference type="ChEBI" id="CHEBI:15378"/>
        <dbReference type="ChEBI" id="CHEBI:30616"/>
        <dbReference type="ChEBI" id="CHEBI:43474"/>
        <dbReference type="ChEBI" id="CHEBI:456216"/>
        <dbReference type="EC" id="5.6.2.4"/>
    </reaction>
</comment>
<evidence type="ECO:0000313" key="15">
    <source>
        <dbReference type="EMBL" id="RUO36967.1"/>
    </source>
</evidence>
<feature type="domain" description="Helicase C-terminal" evidence="14">
    <location>
        <begin position="454"/>
        <end position="631"/>
    </location>
</feature>
<feature type="binding site" evidence="12">
    <location>
        <position position="464"/>
    </location>
    <ligand>
        <name>Zn(2+)</name>
        <dbReference type="ChEBI" id="CHEBI:29105"/>
        <label>2</label>
    </ligand>
</feature>
<evidence type="ECO:0000256" key="7">
    <source>
        <dbReference type="ARBA" id="ARBA00022833"/>
    </source>
</evidence>
<keyword evidence="3 12" id="KW-0479">Metal-binding</keyword>
<dbReference type="GO" id="GO:0006302">
    <property type="term" value="P:double-strand break repair"/>
    <property type="evidence" value="ECO:0007669"/>
    <property type="project" value="InterPro"/>
</dbReference>
<evidence type="ECO:0000313" key="16">
    <source>
        <dbReference type="Proteomes" id="UP000286934"/>
    </source>
</evidence>
<evidence type="ECO:0000256" key="12">
    <source>
        <dbReference type="HAMAP-Rule" id="MF_00983"/>
    </source>
</evidence>
<dbReference type="Pfam" id="PF00270">
    <property type="entry name" value="DEAD"/>
    <property type="match status" value="1"/>
</dbReference>
<keyword evidence="2 12" id="KW-0235">DNA replication</keyword>
<dbReference type="Pfam" id="PF17764">
    <property type="entry name" value="PriA_3primeBD"/>
    <property type="match status" value="1"/>
</dbReference>
<dbReference type="FunFam" id="3.40.1440.60:FF:000001">
    <property type="entry name" value="Primosomal protein N"/>
    <property type="match status" value="1"/>
</dbReference>
<feature type="binding site" evidence="12">
    <location>
        <position position="437"/>
    </location>
    <ligand>
        <name>Zn(2+)</name>
        <dbReference type="ChEBI" id="CHEBI:29105"/>
        <label>1</label>
    </ligand>
</feature>
<dbReference type="GO" id="GO:0043138">
    <property type="term" value="F:3'-5' DNA helicase activity"/>
    <property type="evidence" value="ECO:0007669"/>
    <property type="project" value="UniProtKB-EC"/>
</dbReference>
<dbReference type="RefSeq" id="WP_126807872.1">
    <property type="nucleotide sequence ID" value="NZ_PIPP01000003.1"/>
</dbReference>
<feature type="binding site" evidence="12">
    <location>
        <position position="467"/>
    </location>
    <ligand>
        <name>Zn(2+)</name>
        <dbReference type="ChEBI" id="CHEBI:29105"/>
        <label>2</label>
    </ligand>
</feature>
<keyword evidence="16" id="KW-1185">Reference proteome</keyword>
<evidence type="ECO:0000256" key="3">
    <source>
        <dbReference type="ARBA" id="ARBA00022723"/>
    </source>
</evidence>
<keyword evidence="5 12" id="KW-0378">Hydrolase</keyword>
<feature type="binding site" evidence="12">
    <location>
        <position position="480"/>
    </location>
    <ligand>
        <name>Zn(2+)</name>
        <dbReference type="ChEBI" id="CHEBI:29105"/>
        <label>1</label>
    </ligand>
</feature>
<gene>
    <name evidence="12" type="primary">priA</name>
    <name evidence="15" type="ORF">CWE13_08975</name>
</gene>
<dbReference type="GO" id="GO:0006270">
    <property type="term" value="P:DNA replication initiation"/>
    <property type="evidence" value="ECO:0007669"/>
    <property type="project" value="TreeGrafter"/>
</dbReference>
<dbReference type="PANTHER" id="PTHR30580">
    <property type="entry name" value="PRIMOSOMAL PROTEIN N"/>
    <property type="match status" value="1"/>
</dbReference>
<dbReference type="InterPro" id="IPR014001">
    <property type="entry name" value="Helicase_ATP-bd"/>
</dbReference>
<dbReference type="InterPro" id="IPR005259">
    <property type="entry name" value="PriA"/>
</dbReference>
<dbReference type="SMART" id="SM00490">
    <property type="entry name" value="HELICc"/>
    <property type="match status" value="1"/>
</dbReference>
<dbReference type="SMART" id="SM00487">
    <property type="entry name" value="DEXDc"/>
    <property type="match status" value="1"/>
</dbReference>
<dbReference type="GO" id="GO:1990077">
    <property type="term" value="C:primosome complex"/>
    <property type="evidence" value="ECO:0007669"/>
    <property type="project" value="UniProtKB-UniRule"/>
</dbReference>
<evidence type="ECO:0000259" key="13">
    <source>
        <dbReference type="PROSITE" id="PS51192"/>
    </source>
</evidence>
<dbReference type="FunFam" id="3.40.50.300:FF:000489">
    <property type="entry name" value="Primosome assembly protein PriA"/>
    <property type="match status" value="1"/>
</dbReference>
<keyword evidence="4 12" id="KW-0547">Nucleotide-binding</keyword>
<dbReference type="NCBIfam" id="NF004065">
    <property type="entry name" value="PRK05580.1-1"/>
    <property type="match status" value="1"/>
</dbReference>
<dbReference type="InterPro" id="IPR027417">
    <property type="entry name" value="P-loop_NTPase"/>
</dbReference>
<sequence length="735" mass="81449">MPTFIRIALPVPLRRKYDYVLAPEQPLPPVGSRVRVPFGSREMVGFVTANDVTPEIEVSQLREVITVSDPAPLWPEPLWKLLLWAASYYHHPLGEVLVHAAPIAIKQGEPPNYTLVRRYQLTSEGEAAEVESLQRAKKQQQLFAALKRGPMSAATIRQHEFSTAALKALQDKGLVEAHDCEPDFTPWRGELCEQPHALNQEQAVAVGAILGSVNDAKANVWLLEGVTGSGKTEVYLQVMAEVLAAGKQVLVLVPEIGLTPQTVARFRNRFQAPVVVLHSGLSDQERLQGWLQARDGHAGIVLGTRSAIFTPMQNLGLLILDEEHDSSFKQQEGFRYNARDLAIKRAHLEGFGVILGSATPSLESLANARSKRYAHLILGKRAGAALPVKSGVIDLKSQRLHNGLSDQLLTVMQKHLDAGNQVLLFLNRRGFASALLCHECGWISDCHRCQANMTVHQQTHTLQCHHCGAQRRIPRQCQSCGSTQLITRGLGTEQLEQAIQERFPNYPAIRIDRDSTRRKGQLEDYLEAVARGDYRILIGTQMLAKGHHFPDVTLVSLLDVDGALFSADFRAAERLAQLYVQVSGRAGRASKKGSVLLQTHHPEHPLIQELIQNGYKDFAQSALLEREQAMLPPYAAMALFRAEAIDKPAAEALLQVISDKLHANMHGEIPEVTVIGPMPAPLARRAGRFRYQLLLHAAARAPLHGLLQQCLPELENLAEARKARWTLDIDPQEFI</sequence>
<dbReference type="Gene3D" id="3.40.1440.60">
    <property type="entry name" value="PriA, 3(prime) DNA-binding domain"/>
    <property type="match status" value="1"/>
</dbReference>
<dbReference type="Gene3D" id="3.40.50.300">
    <property type="entry name" value="P-loop containing nucleotide triphosphate hydrolases"/>
    <property type="match status" value="2"/>
</dbReference>
<dbReference type="EC" id="5.6.2.4" evidence="12"/>
<dbReference type="InterPro" id="IPR042115">
    <property type="entry name" value="PriA_3primeBD_sf"/>
</dbReference>
<evidence type="ECO:0000256" key="4">
    <source>
        <dbReference type="ARBA" id="ARBA00022741"/>
    </source>
</evidence>
<dbReference type="PROSITE" id="PS51194">
    <property type="entry name" value="HELICASE_CTER"/>
    <property type="match status" value="1"/>
</dbReference>
<proteinExistence type="inferred from homology"/>
<dbReference type="SUPFAM" id="SSF52540">
    <property type="entry name" value="P-loop containing nucleoside triphosphate hydrolases"/>
    <property type="match status" value="2"/>
</dbReference>
<feature type="binding site" evidence="12">
    <location>
        <position position="446"/>
    </location>
    <ligand>
        <name>Zn(2+)</name>
        <dbReference type="ChEBI" id="CHEBI:29105"/>
        <label>2</label>
    </ligand>
</feature>
<comment type="similarity">
    <text evidence="12">Belongs to the helicase family. PriA subfamily.</text>
</comment>
<dbReference type="PANTHER" id="PTHR30580:SF0">
    <property type="entry name" value="PRIMOSOMAL PROTEIN N"/>
    <property type="match status" value="1"/>
</dbReference>
<name>A0A432WT97_9GAMM</name>
<dbReference type="HAMAP" id="MF_00983">
    <property type="entry name" value="PriA"/>
    <property type="match status" value="1"/>
</dbReference>
<dbReference type="InterPro" id="IPR040498">
    <property type="entry name" value="PriA_CRR"/>
</dbReference>
<feature type="domain" description="Helicase ATP-binding" evidence="13">
    <location>
        <begin position="212"/>
        <end position="378"/>
    </location>
</feature>
<evidence type="ECO:0000256" key="10">
    <source>
        <dbReference type="ARBA" id="ARBA00023235"/>
    </source>
</evidence>
<comment type="catalytic activity">
    <reaction evidence="12">
        <text>Couples ATP hydrolysis with the unwinding of duplex DNA by translocating in the 3'-5' direction.</text>
        <dbReference type="EC" id="5.6.2.4"/>
    </reaction>
</comment>
<keyword evidence="7 12" id="KW-0862">Zinc</keyword>
<dbReference type="Proteomes" id="UP000286934">
    <property type="component" value="Unassembled WGS sequence"/>
</dbReference>
<feature type="binding site" evidence="12">
    <location>
        <position position="477"/>
    </location>
    <ligand>
        <name>Zn(2+)</name>
        <dbReference type="ChEBI" id="CHEBI:29105"/>
        <label>1</label>
    </ligand>
</feature>
<keyword evidence="8 12" id="KW-0067">ATP-binding</keyword>
<dbReference type="GO" id="GO:0006310">
    <property type="term" value="P:DNA recombination"/>
    <property type="evidence" value="ECO:0007669"/>
    <property type="project" value="InterPro"/>
</dbReference>
<evidence type="ECO:0000256" key="9">
    <source>
        <dbReference type="ARBA" id="ARBA00023125"/>
    </source>
</evidence>
<evidence type="ECO:0000259" key="14">
    <source>
        <dbReference type="PROSITE" id="PS51194"/>
    </source>
</evidence>
<dbReference type="GO" id="GO:0003677">
    <property type="term" value="F:DNA binding"/>
    <property type="evidence" value="ECO:0007669"/>
    <property type="project" value="UniProtKB-UniRule"/>
</dbReference>
<evidence type="ECO:0000256" key="2">
    <source>
        <dbReference type="ARBA" id="ARBA00022705"/>
    </source>
</evidence>
<dbReference type="PROSITE" id="PS51192">
    <property type="entry name" value="HELICASE_ATP_BIND_1"/>
    <property type="match status" value="1"/>
</dbReference>
<keyword evidence="9 12" id="KW-0238">DNA-binding</keyword>
<dbReference type="NCBIfam" id="TIGR00595">
    <property type="entry name" value="priA"/>
    <property type="match status" value="1"/>
</dbReference>
<reference evidence="16" key="1">
    <citation type="journal article" date="2018" name="Front. Microbiol.">
        <title>Genome-Based Analysis Reveals the Taxonomy and Diversity of the Family Idiomarinaceae.</title>
        <authorList>
            <person name="Liu Y."/>
            <person name="Lai Q."/>
            <person name="Shao Z."/>
        </authorList>
    </citation>
    <scope>NUCLEOTIDE SEQUENCE [LARGE SCALE GENOMIC DNA]</scope>
    <source>
        <strain evidence="16">AIS</strain>
    </source>
</reference>
<dbReference type="GO" id="GO:0005524">
    <property type="term" value="F:ATP binding"/>
    <property type="evidence" value="ECO:0007669"/>
    <property type="project" value="UniProtKB-UniRule"/>
</dbReference>
<evidence type="ECO:0000256" key="5">
    <source>
        <dbReference type="ARBA" id="ARBA00022801"/>
    </source>
</evidence>
<dbReference type="Pfam" id="PF18074">
    <property type="entry name" value="PriA_C"/>
    <property type="match status" value="1"/>
</dbReference>
<comment type="caution">
    <text evidence="15">The sequence shown here is derived from an EMBL/GenBank/DDBJ whole genome shotgun (WGS) entry which is preliminary data.</text>
</comment>
<feature type="binding site" evidence="12">
    <location>
        <position position="449"/>
    </location>
    <ligand>
        <name>Zn(2+)</name>
        <dbReference type="ChEBI" id="CHEBI:29105"/>
        <label>2</label>
    </ligand>
</feature>
<evidence type="ECO:0000256" key="11">
    <source>
        <dbReference type="ARBA" id="ARBA00048988"/>
    </source>
</evidence>
<comment type="subunit">
    <text evidence="12">Component of the replication restart primosome.</text>
</comment>
<protein>
    <recommendedName>
        <fullName evidence="12">Replication restart protein PriA</fullName>
    </recommendedName>
    <alternativeName>
        <fullName evidence="12">ATP-dependent DNA helicase PriA</fullName>
        <ecNumber evidence="12">5.6.2.4</ecNumber>
    </alternativeName>
    <alternativeName>
        <fullName evidence="12">DNA 3'-5' helicase PriA</fullName>
    </alternativeName>
</protein>
<accession>A0A432WT97</accession>
<dbReference type="GO" id="GO:0008270">
    <property type="term" value="F:zinc ion binding"/>
    <property type="evidence" value="ECO:0007669"/>
    <property type="project" value="UniProtKB-UniRule"/>
</dbReference>
<dbReference type="InterPro" id="IPR048949">
    <property type="entry name" value="WHD_PriA"/>
</dbReference>
<feature type="binding site" evidence="12">
    <location>
        <position position="440"/>
    </location>
    <ligand>
        <name>Zn(2+)</name>
        <dbReference type="ChEBI" id="CHEBI:29105"/>
        <label>1</label>
    </ligand>
</feature>
<evidence type="ECO:0000256" key="8">
    <source>
        <dbReference type="ARBA" id="ARBA00022840"/>
    </source>
</evidence>
<keyword evidence="1 12" id="KW-0639">Primosome</keyword>
<dbReference type="InterPro" id="IPR041222">
    <property type="entry name" value="PriA_3primeBD"/>
</dbReference>